<accession>A0A1E2V776</accession>
<gene>
    <name evidence="3" type="ORF">BFW38_03995</name>
</gene>
<comment type="caution">
    <text evidence="3">The sequence shown here is derived from an EMBL/GenBank/DDBJ whole genome shotgun (WGS) entry which is preliminary data.</text>
</comment>
<dbReference type="RefSeq" id="WP_068997232.1">
    <property type="nucleotide sequence ID" value="NZ_MDTQ01000001.1"/>
</dbReference>
<sequence length="125" mass="13405">MGFIGVLLHFLGLGICLLGLTWRKKCLVAGTVVAIVGFLIGTSPFWLVPYIPYEAQSVSEPSTTHDQASMKEQSGTPQQHSSTRQETSMSLEALDDVLEQTEAPTEATSAQPNASEHSPSSTLSQ</sequence>
<keyword evidence="2" id="KW-0812">Transmembrane</keyword>
<keyword evidence="2" id="KW-1133">Transmembrane helix</keyword>
<feature type="transmembrane region" description="Helical" evidence="2">
    <location>
        <begin position="6"/>
        <end position="22"/>
    </location>
</feature>
<dbReference type="AlphaFoldDB" id="A0A1E2V776"/>
<protein>
    <submittedName>
        <fullName evidence="3">Uncharacterized protein</fullName>
    </submittedName>
</protein>
<name>A0A1E2V776_9GAMM</name>
<dbReference type="Proteomes" id="UP000094291">
    <property type="component" value="Unassembled WGS sequence"/>
</dbReference>
<feature type="compositionally biased region" description="Polar residues" evidence="1">
    <location>
        <begin position="102"/>
        <end position="125"/>
    </location>
</feature>
<evidence type="ECO:0000313" key="4">
    <source>
        <dbReference type="Proteomes" id="UP000094291"/>
    </source>
</evidence>
<evidence type="ECO:0000256" key="2">
    <source>
        <dbReference type="SAM" id="Phobius"/>
    </source>
</evidence>
<evidence type="ECO:0000256" key="1">
    <source>
        <dbReference type="SAM" id="MobiDB-lite"/>
    </source>
</evidence>
<evidence type="ECO:0000313" key="3">
    <source>
        <dbReference type="EMBL" id="ODC02837.1"/>
    </source>
</evidence>
<reference evidence="3 4" key="1">
    <citation type="submission" date="2016-08" db="EMBL/GenBank/DDBJ databases">
        <authorList>
            <person name="Seilhamer J.J."/>
        </authorList>
    </citation>
    <scope>NUCLEOTIDE SEQUENCE [LARGE SCALE GENOMIC DNA]</scope>
    <source>
        <strain evidence="3 4">PH27A</strain>
    </source>
</reference>
<proteinExistence type="predicted"/>
<keyword evidence="4" id="KW-1185">Reference proteome</keyword>
<dbReference type="EMBL" id="MDTQ01000001">
    <property type="protein sequence ID" value="ODC02837.1"/>
    <property type="molecule type" value="Genomic_DNA"/>
</dbReference>
<keyword evidence="2" id="KW-0472">Membrane</keyword>
<feature type="transmembrane region" description="Helical" evidence="2">
    <location>
        <begin position="27"/>
        <end position="47"/>
    </location>
</feature>
<organism evidence="3 4">
    <name type="scientific">Terasakiispira papahanaumokuakeensis</name>
    <dbReference type="NCBI Taxonomy" id="197479"/>
    <lineage>
        <taxon>Bacteria</taxon>
        <taxon>Pseudomonadati</taxon>
        <taxon>Pseudomonadota</taxon>
        <taxon>Gammaproteobacteria</taxon>
        <taxon>Oceanospirillales</taxon>
        <taxon>Terasakiispira</taxon>
    </lineage>
</organism>
<feature type="compositionally biased region" description="Polar residues" evidence="1">
    <location>
        <begin position="58"/>
        <end position="90"/>
    </location>
</feature>
<feature type="region of interest" description="Disordered" evidence="1">
    <location>
        <begin position="58"/>
        <end position="125"/>
    </location>
</feature>